<protein>
    <submittedName>
        <fullName evidence="1">Uncharacterized protein</fullName>
    </submittedName>
</protein>
<comment type="caution">
    <text evidence="1">The sequence shown here is derived from an EMBL/GenBank/DDBJ whole genome shotgun (WGS) entry which is preliminary data.</text>
</comment>
<sequence length="125" mass="14987">MTKFNKDLSFDEKMKIVQKEVSEEKEYLNHLSFDPKPVIEIVKRYIDLWDPVLLLAMECPEDEYESEIRTISIYITKHMDDLDVIKLERQLREVFENTFEEVIVQDHRSIDTATRIHTAIRDLTK</sequence>
<dbReference type="Gene3D" id="1.10.340.20">
    <property type="entry name" value="Apc36109-like domain"/>
    <property type="match status" value="1"/>
</dbReference>
<organism evidence="1 2">
    <name type="scientific">Paenibacillus glycanilyticus</name>
    <dbReference type="NCBI Taxonomy" id="126569"/>
    <lineage>
        <taxon>Bacteria</taxon>
        <taxon>Bacillati</taxon>
        <taxon>Bacillota</taxon>
        <taxon>Bacilli</taxon>
        <taxon>Bacillales</taxon>
        <taxon>Paenibacillaceae</taxon>
        <taxon>Paenibacillus</taxon>
    </lineage>
</organism>
<evidence type="ECO:0000313" key="1">
    <source>
        <dbReference type="EMBL" id="GLX66590.1"/>
    </source>
</evidence>
<gene>
    <name evidence="1" type="ORF">MU1_09340</name>
</gene>
<reference evidence="1 2" key="1">
    <citation type="submission" date="2023-03" db="EMBL/GenBank/DDBJ databases">
        <title>Draft genome sequence of the bacteria which degrade cell wall of Tricholomamatutake.</title>
        <authorList>
            <person name="Konishi Y."/>
            <person name="Fukuta Y."/>
            <person name="Shirasaka N."/>
        </authorList>
    </citation>
    <scope>NUCLEOTIDE SEQUENCE [LARGE SCALE GENOMIC DNA]</scope>
    <source>
        <strain evidence="2">mu1</strain>
    </source>
</reference>
<accession>A0ABQ6G8J8</accession>
<evidence type="ECO:0000313" key="2">
    <source>
        <dbReference type="Proteomes" id="UP001157114"/>
    </source>
</evidence>
<dbReference type="InterPro" id="IPR023162">
    <property type="entry name" value="Apc36109-like_dom_sf"/>
</dbReference>
<name>A0ABQ6G8J8_9BACL</name>
<proteinExistence type="predicted"/>
<dbReference type="EMBL" id="BSSQ01000003">
    <property type="protein sequence ID" value="GLX66590.1"/>
    <property type="molecule type" value="Genomic_DNA"/>
</dbReference>
<dbReference type="Proteomes" id="UP001157114">
    <property type="component" value="Unassembled WGS sequence"/>
</dbReference>
<dbReference type="RefSeq" id="WP_284237282.1">
    <property type="nucleotide sequence ID" value="NZ_BSSQ01000003.1"/>
</dbReference>
<dbReference type="SUPFAM" id="SSF116922">
    <property type="entry name" value="YugE-like"/>
    <property type="match status" value="1"/>
</dbReference>
<keyword evidence="2" id="KW-1185">Reference proteome</keyword>